<protein>
    <submittedName>
        <fullName evidence="1">Uncharacterized protein</fullName>
    </submittedName>
</protein>
<accession>A0A5B9W6F3</accession>
<name>A0A5B9W6F3_9BACT</name>
<dbReference type="AlphaFoldDB" id="A0A5B9W6F3"/>
<evidence type="ECO:0000313" key="1">
    <source>
        <dbReference type="EMBL" id="QEH36246.1"/>
    </source>
</evidence>
<dbReference type="KEGG" id="agv:OJF2_48060"/>
<sequence length="381" mass="40867">MSPEGIVARAYLVLPADRGRSPALPRLPKLRPDRCGSRRRYKGAWAAIVLTLGMSLGVSPAQELPPASSMPAGGPVAPRPAAGGGDAAVVSLVEEGLLDAAFGSVFGDAYAPGRWRPLPLRTFFTEGWGEAWACGPEGRDGTTPRHGWLGAFGGVFYRLWFTSLTYRHDLAATPGGDAYAGDYVLFLPLSRRLEVAFDVPFATGNGTSSPRSGYARNVGDFTVTPRVLMSESRAATQVLTLIVRTPTGSTLEGNRVTSLTPRYEFWTNPVGSWVFRGGLGPPIPLNQGRGSSGPGTSIAGDIALGRYVRPHDVPVGDLVFYVACNFDVPLRGTPEAAHVGLGPGTRFHITNNYFFTQFWEFPVARSHAQDYILESAIVKVF</sequence>
<dbReference type="EMBL" id="CP042997">
    <property type="protein sequence ID" value="QEH36246.1"/>
    <property type="molecule type" value="Genomic_DNA"/>
</dbReference>
<evidence type="ECO:0000313" key="2">
    <source>
        <dbReference type="Proteomes" id="UP000324233"/>
    </source>
</evidence>
<keyword evidence="2" id="KW-1185">Reference proteome</keyword>
<gene>
    <name evidence="1" type="ORF">OJF2_48060</name>
</gene>
<proteinExistence type="predicted"/>
<dbReference type="Proteomes" id="UP000324233">
    <property type="component" value="Chromosome"/>
</dbReference>
<reference evidence="1 2" key="1">
    <citation type="submission" date="2019-08" db="EMBL/GenBank/DDBJ databases">
        <title>Deep-cultivation of Planctomycetes and their phenomic and genomic characterization uncovers novel biology.</title>
        <authorList>
            <person name="Wiegand S."/>
            <person name="Jogler M."/>
            <person name="Boedeker C."/>
            <person name="Pinto D."/>
            <person name="Vollmers J."/>
            <person name="Rivas-Marin E."/>
            <person name="Kohn T."/>
            <person name="Peeters S.H."/>
            <person name="Heuer A."/>
            <person name="Rast P."/>
            <person name="Oberbeckmann S."/>
            <person name="Bunk B."/>
            <person name="Jeske O."/>
            <person name="Meyerdierks A."/>
            <person name="Storesund J.E."/>
            <person name="Kallscheuer N."/>
            <person name="Luecker S."/>
            <person name="Lage O.M."/>
            <person name="Pohl T."/>
            <person name="Merkel B.J."/>
            <person name="Hornburger P."/>
            <person name="Mueller R.-W."/>
            <person name="Bruemmer F."/>
            <person name="Labrenz M."/>
            <person name="Spormann A.M."/>
            <person name="Op den Camp H."/>
            <person name="Overmann J."/>
            <person name="Amann R."/>
            <person name="Jetten M.S.M."/>
            <person name="Mascher T."/>
            <person name="Medema M.H."/>
            <person name="Devos D.P."/>
            <person name="Kaster A.-K."/>
            <person name="Ovreas L."/>
            <person name="Rohde M."/>
            <person name="Galperin M.Y."/>
            <person name="Jogler C."/>
        </authorList>
    </citation>
    <scope>NUCLEOTIDE SEQUENCE [LARGE SCALE GENOMIC DNA]</scope>
    <source>
        <strain evidence="1 2">OJF2</strain>
    </source>
</reference>
<organism evidence="1 2">
    <name type="scientific">Aquisphaera giovannonii</name>
    <dbReference type="NCBI Taxonomy" id="406548"/>
    <lineage>
        <taxon>Bacteria</taxon>
        <taxon>Pseudomonadati</taxon>
        <taxon>Planctomycetota</taxon>
        <taxon>Planctomycetia</taxon>
        <taxon>Isosphaerales</taxon>
        <taxon>Isosphaeraceae</taxon>
        <taxon>Aquisphaera</taxon>
    </lineage>
</organism>